<dbReference type="InterPro" id="IPR056890">
    <property type="entry name" value="UBA_DHX29-like"/>
</dbReference>
<evidence type="ECO:0000256" key="4">
    <source>
        <dbReference type="ARBA" id="ARBA00022640"/>
    </source>
</evidence>
<keyword evidence="10" id="KW-0809">Transit peptide</keyword>
<dbReference type="SUPFAM" id="SSF52540">
    <property type="entry name" value="P-loop containing nucleoside triphosphate hydrolases"/>
    <property type="match status" value="1"/>
</dbReference>
<comment type="subcellular location">
    <subcellularLocation>
        <location evidence="1">Plastid</location>
        <location evidence="1">Chloroplast</location>
    </subcellularLocation>
</comment>
<dbReference type="InterPro" id="IPR014001">
    <property type="entry name" value="Helicase_ATP-bd"/>
</dbReference>
<evidence type="ECO:0000256" key="3">
    <source>
        <dbReference type="ARBA" id="ARBA00022528"/>
    </source>
</evidence>
<dbReference type="SMART" id="SM00847">
    <property type="entry name" value="HA2"/>
    <property type="match status" value="1"/>
</dbReference>
<dbReference type="EC" id="3.6.4.13" evidence="2"/>
<accession>A0A833R384</accession>
<evidence type="ECO:0000256" key="12">
    <source>
        <dbReference type="ARBA" id="ARBA00060772"/>
    </source>
</evidence>
<proteinExistence type="inferred from homology"/>
<dbReference type="OrthoDB" id="5600252at2759"/>
<dbReference type="Proteomes" id="UP000623129">
    <property type="component" value="Unassembled WGS sequence"/>
</dbReference>
<gene>
    <name evidence="16" type="ORF">FCM35_KLT18292</name>
</gene>
<keyword evidence="3" id="KW-0150">Chloroplast</keyword>
<feature type="compositionally biased region" description="Low complexity" evidence="13">
    <location>
        <begin position="62"/>
        <end position="73"/>
    </location>
</feature>
<dbReference type="FunFam" id="3.40.50.300:FF:000819">
    <property type="entry name" value="ATP dependent RNA helicase, putative"/>
    <property type="match status" value="1"/>
</dbReference>
<dbReference type="InterPro" id="IPR007502">
    <property type="entry name" value="Helicase-assoc_dom"/>
</dbReference>
<comment type="similarity">
    <text evidence="12">Belongs to the DExH box helicase family.</text>
</comment>
<dbReference type="Gene3D" id="3.40.50.300">
    <property type="entry name" value="P-loop containing nucleotide triphosphate hydrolases"/>
    <property type="match status" value="2"/>
</dbReference>
<evidence type="ECO:0000256" key="13">
    <source>
        <dbReference type="SAM" id="MobiDB-lite"/>
    </source>
</evidence>
<evidence type="ECO:0000256" key="7">
    <source>
        <dbReference type="ARBA" id="ARBA00022806"/>
    </source>
</evidence>
<feature type="region of interest" description="Disordered" evidence="13">
    <location>
        <begin position="1"/>
        <end position="87"/>
    </location>
</feature>
<dbReference type="Gene3D" id="1.20.120.1080">
    <property type="match status" value="1"/>
</dbReference>
<dbReference type="InterPro" id="IPR048333">
    <property type="entry name" value="HA2_WH"/>
</dbReference>
<dbReference type="Pfam" id="PF24899">
    <property type="entry name" value="UBA_DHX29"/>
    <property type="match status" value="1"/>
</dbReference>
<dbReference type="GO" id="GO:0009507">
    <property type="term" value="C:chloroplast"/>
    <property type="evidence" value="ECO:0007669"/>
    <property type="project" value="UniProtKB-SubCell"/>
</dbReference>
<feature type="compositionally biased region" description="Gly residues" evidence="13">
    <location>
        <begin position="74"/>
        <end position="83"/>
    </location>
</feature>
<feature type="compositionally biased region" description="Basic and acidic residues" evidence="13">
    <location>
        <begin position="229"/>
        <end position="240"/>
    </location>
</feature>
<feature type="domain" description="Helicase ATP-binding" evidence="14">
    <location>
        <begin position="599"/>
        <end position="775"/>
    </location>
</feature>
<keyword evidence="9" id="KW-0694">RNA-binding</keyword>
<evidence type="ECO:0000256" key="2">
    <source>
        <dbReference type="ARBA" id="ARBA00012552"/>
    </source>
</evidence>
<comment type="caution">
    <text evidence="16">The sequence shown here is derived from an EMBL/GenBank/DDBJ whole genome shotgun (WGS) entry which is preliminary data.</text>
</comment>
<keyword evidence="17" id="KW-1185">Reference proteome</keyword>
<evidence type="ECO:0000256" key="5">
    <source>
        <dbReference type="ARBA" id="ARBA00022741"/>
    </source>
</evidence>
<keyword evidence="4" id="KW-0934">Plastid</keyword>
<dbReference type="InterPro" id="IPR011545">
    <property type="entry name" value="DEAD/DEAH_box_helicase_dom"/>
</dbReference>
<dbReference type="FunFam" id="3.40.50.300:FF:000500">
    <property type="entry name" value="ATP-dependent RNA helicase DHX29"/>
    <property type="match status" value="1"/>
</dbReference>
<feature type="region of interest" description="Disordered" evidence="13">
    <location>
        <begin position="534"/>
        <end position="558"/>
    </location>
</feature>
<dbReference type="PROSITE" id="PS51192">
    <property type="entry name" value="HELICASE_ATP_BIND_1"/>
    <property type="match status" value="1"/>
</dbReference>
<evidence type="ECO:0000313" key="16">
    <source>
        <dbReference type="EMBL" id="KAF3337705.1"/>
    </source>
</evidence>
<dbReference type="FunFam" id="1.20.120.1080:FF:000002">
    <property type="entry name" value="Putative ATP-dependent RNA helicase DHX36"/>
    <property type="match status" value="1"/>
</dbReference>
<evidence type="ECO:0000256" key="8">
    <source>
        <dbReference type="ARBA" id="ARBA00022840"/>
    </source>
</evidence>
<dbReference type="GO" id="GO:0003723">
    <property type="term" value="F:RNA binding"/>
    <property type="evidence" value="ECO:0007669"/>
    <property type="project" value="UniProtKB-KW"/>
</dbReference>
<dbReference type="GO" id="GO:0005524">
    <property type="term" value="F:ATP binding"/>
    <property type="evidence" value="ECO:0007669"/>
    <property type="project" value="UniProtKB-KW"/>
</dbReference>
<reference evidence="16" key="1">
    <citation type="submission" date="2020-01" db="EMBL/GenBank/DDBJ databases">
        <title>Genome sequence of Kobresia littledalei, the first chromosome-level genome in the family Cyperaceae.</title>
        <authorList>
            <person name="Qu G."/>
        </authorList>
    </citation>
    <scope>NUCLEOTIDE SEQUENCE</scope>
    <source>
        <strain evidence="16">C.B.Clarke</strain>
        <tissue evidence="16">Leaf</tissue>
    </source>
</reference>
<evidence type="ECO:0000259" key="14">
    <source>
        <dbReference type="PROSITE" id="PS51192"/>
    </source>
</evidence>
<dbReference type="PROSITE" id="PS51194">
    <property type="entry name" value="HELICASE_CTER"/>
    <property type="match status" value="1"/>
</dbReference>
<organism evidence="16 17">
    <name type="scientific">Carex littledalei</name>
    <dbReference type="NCBI Taxonomy" id="544730"/>
    <lineage>
        <taxon>Eukaryota</taxon>
        <taxon>Viridiplantae</taxon>
        <taxon>Streptophyta</taxon>
        <taxon>Embryophyta</taxon>
        <taxon>Tracheophyta</taxon>
        <taxon>Spermatophyta</taxon>
        <taxon>Magnoliopsida</taxon>
        <taxon>Liliopsida</taxon>
        <taxon>Poales</taxon>
        <taxon>Cyperaceae</taxon>
        <taxon>Cyperoideae</taxon>
        <taxon>Cariceae</taxon>
        <taxon>Carex</taxon>
        <taxon>Carex subgen. Euthyceras</taxon>
    </lineage>
</organism>
<dbReference type="Pfam" id="PF07717">
    <property type="entry name" value="OB_NTP_bind"/>
    <property type="match status" value="1"/>
</dbReference>
<feature type="compositionally biased region" description="Basic and acidic residues" evidence="13">
    <location>
        <begin position="355"/>
        <end position="369"/>
    </location>
</feature>
<dbReference type="SMART" id="SM00487">
    <property type="entry name" value="DEXDc"/>
    <property type="match status" value="1"/>
</dbReference>
<dbReference type="InterPro" id="IPR001650">
    <property type="entry name" value="Helicase_C-like"/>
</dbReference>
<evidence type="ECO:0000256" key="11">
    <source>
        <dbReference type="ARBA" id="ARBA00047984"/>
    </source>
</evidence>
<dbReference type="Pfam" id="PF00270">
    <property type="entry name" value="DEAD"/>
    <property type="match status" value="1"/>
</dbReference>
<feature type="region of interest" description="Disordered" evidence="13">
    <location>
        <begin position="219"/>
        <end position="240"/>
    </location>
</feature>
<dbReference type="CDD" id="cd17917">
    <property type="entry name" value="DEXHc_RHA-like"/>
    <property type="match status" value="1"/>
</dbReference>
<keyword evidence="7 16" id="KW-0347">Helicase</keyword>
<dbReference type="InterPro" id="IPR059023">
    <property type="entry name" value="RNA_hel_CTD"/>
</dbReference>
<dbReference type="Pfam" id="PF04408">
    <property type="entry name" value="WHD_HA2"/>
    <property type="match status" value="1"/>
</dbReference>
<name>A0A833R384_9POAL</name>
<feature type="region of interest" description="Disordered" evidence="13">
    <location>
        <begin position="350"/>
        <end position="369"/>
    </location>
</feature>
<dbReference type="Pfam" id="PF24385">
    <property type="entry name" value="DSRM_DHX29"/>
    <property type="match status" value="1"/>
</dbReference>
<dbReference type="Pfam" id="PF00271">
    <property type="entry name" value="Helicase_C"/>
    <property type="match status" value="1"/>
</dbReference>
<dbReference type="EMBL" id="SWLB01000006">
    <property type="protein sequence ID" value="KAF3337705.1"/>
    <property type="molecule type" value="Genomic_DNA"/>
</dbReference>
<dbReference type="PANTHER" id="PTHR18934">
    <property type="entry name" value="ATP-DEPENDENT RNA HELICASE"/>
    <property type="match status" value="1"/>
</dbReference>
<dbReference type="Gene3D" id="3.30.160.20">
    <property type="match status" value="1"/>
</dbReference>
<dbReference type="GO" id="GO:0016787">
    <property type="term" value="F:hydrolase activity"/>
    <property type="evidence" value="ECO:0007669"/>
    <property type="project" value="UniProtKB-KW"/>
</dbReference>
<keyword evidence="8" id="KW-0067">ATP-binding</keyword>
<keyword evidence="5" id="KW-0547">Nucleotide-binding</keyword>
<protein>
    <recommendedName>
        <fullName evidence="2">RNA helicase</fullName>
        <ecNumber evidence="2">3.6.4.13</ecNumber>
    </recommendedName>
</protein>
<dbReference type="PANTHER" id="PTHR18934:SF246">
    <property type="entry name" value="DEXH-BOX ATP-DEPENDENT RNA HELICASE DEXH4, CHLOROPLASTIC-RELATED"/>
    <property type="match status" value="1"/>
</dbReference>
<dbReference type="CDD" id="cd18791">
    <property type="entry name" value="SF2_C_RHA"/>
    <property type="match status" value="1"/>
</dbReference>
<evidence type="ECO:0000256" key="9">
    <source>
        <dbReference type="ARBA" id="ARBA00022884"/>
    </source>
</evidence>
<evidence type="ECO:0000256" key="6">
    <source>
        <dbReference type="ARBA" id="ARBA00022801"/>
    </source>
</evidence>
<dbReference type="InterPro" id="IPR027417">
    <property type="entry name" value="P-loop_NTPase"/>
</dbReference>
<feature type="compositionally biased region" description="Acidic residues" evidence="13">
    <location>
        <begin position="219"/>
        <end position="228"/>
    </location>
</feature>
<evidence type="ECO:0000313" key="17">
    <source>
        <dbReference type="Proteomes" id="UP000623129"/>
    </source>
</evidence>
<dbReference type="InterPro" id="IPR056328">
    <property type="entry name" value="DSRM_DHX29"/>
</dbReference>
<dbReference type="SUPFAM" id="SSF54768">
    <property type="entry name" value="dsRNA-binding domain-like"/>
    <property type="match status" value="1"/>
</dbReference>
<evidence type="ECO:0000259" key="15">
    <source>
        <dbReference type="PROSITE" id="PS51194"/>
    </source>
</evidence>
<evidence type="ECO:0000256" key="1">
    <source>
        <dbReference type="ARBA" id="ARBA00004229"/>
    </source>
</evidence>
<dbReference type="Pfam" id="PF26026">
    <property type="entry name" value="RNA_hel_CTD"/>
    <property type="match status" value="1"/>
</dbReference>
<dbReference type="GO" id="GO:0003724">
    <property type="term" value="F:RNA helicase activity"/>
    <property type="evidence" value="ECO:0007669"/>
    <property type="project" value="UniProtKB-EC"/>
</dbReference>
<comment type="catalytic activity">
    <reaction evidence="11">
        <text>ATP + H2O = ADP + phosphate + H(+)</text>
        <dbReference type="Rhea" id="RHEA:13065"/>
        <dbReference type="ChEBI" id="CHEBI:15377"/>
        <dbReference type="ChEBI" id="CHEBI:15378"/>
        <dbReference type="ChEBI" id="CHEBI:30616"/>
        <dbReference type="ChEBI" id="CHEBI:43474"/>
        <dbReference type="ChEBI" id="CHEBI:456216"/>
        <dbReference type="EC" id="3.6.4.13"/>
    </reaction>
</comment>
<feature type="domain" description="Helicase C-terminal" evidence="15">
    <location>
        <begin position="879"/>
        <end position="1054"/>
    </location>
</feature>
<keyword evidence="6" id="KW-0378">Hydrolase</keyword>
<dbReference type="Pfam" id="PF21010">
    <property type="entry name" value="HA2_C"/>
    <property type="match status" value="1"/>
</dbReference>
<dbReference type="SMART" id="SM00490">
    <property type="entry name" value="HELICc"/>
    <property type="match status" value="1"/>
</dbReference>
<dbReference type="InterPro" id="IPR011709">
    <property type="entry name" value="DEAD-box_helicase_OB_fold"/>
</dbReference>
<evidence type="ECO:0000256" key="10">
    <source>
        <dbReference type="ARBA" id="ARBA00022946"/>
    </source>
</evidence>
<sequence length="1438" mass="160261">MAPKKKTQQQNPKSKSKSKPKAGSSDPKPAPKLQISAENERRLRRLLLNTERPAPSQPPPDAAAQPSSSSLTFGVGGGGGDGASGETRAQKVKRLTNVYDKLSLEGFTSDQIEKSLSSLGETATFEEALDWLCFNLQGSELPLKFSTGVTSLYHEEGTDVSVKVLSSAREDWAPEARQIEVVKEQIEGLSVRTKGKNPEVSLDEDRSAQAAWIRQYMEREEEEEDEELDSRKRPPRDADSIIEEYRLARIGALEGKQKKDKKSQSHFGKIIAELKQELSSLGLSDEILFFEPVEETVNTSVDVTVLGNGEDEDGSTLERKKDSCEPVTESSENEVEEEVELNDLFFEDSSTDNPHAWKQEKPEKVSDDGYGHMLGNIDDIWKKGEPGKLPKAILQKFCQRLGWEAPKYSKVSDKDSNFIYSVNVMRTTTGRGKSRKAGGLTTFQISDEEEPSKSVEEAQSKVASFALYQLFADLPLHQILAEPYSSLVSKWQNGALSPKILERDKNRRDGFVDTLLNKVKSDALTSVSAQKVEDTNVLENTSPEKHKSMTESSGLTARQQSESLLLKEEMDNKKNLPKFMKMMEARAALPIAKLKDQFLNLLGENDVIVVCGETGCGKTTQVPQFILDDMIESGLGGCCNIVCTQPRRIAAISVAERVSDERCEPSPGSDSSLVGYQVRLDSARNEWTKLLFCTTGILLRKLSTNKNFEGITHVVVDEVHERSLLGDFLLIVLKSLIEKQASSGCSKLKVILMSATVDASLFSRYFGDCPVISAEGRTHPVSTIFLEDIYEKINYSLPFDSPASGEFMLYNREKGQKGSNSVNNRRGKKNLVLSSWGDDSILSDEYINPNYNAGSYKSYSERTCENLKRLNEDVIDFDLLEDLVCYIDENYPPGAILVFLPGVAEIDLLVDKLTASYRFGGPSSDWVLPLHSLLSSADQRKVFQSPPGNIRKVIVATDIAETSITIDDVVYVLETGKHKENRYNPQKKMSSIVEDWISRANAKQRWGRAGRVKPGICFCLYTRYRFEVLMRPFQVPEMLRMPLTELCLHIKSLSLGDIKSFLLKAIEPPREETVTSAIDLLYKVGAFEGDEKLSPLGYHLSKLPVDVLIGKMMLYGAIFGCLSPILSVAAFLSYKFPFVYPKEEKSNVEKAKTMLLNEGLDGTASTGGHKQSDHLLMVLAYNKWAKVLIENGPKAAQQFCRSFFLNSSVMYMIRDMRVQFGTLLADIGLIEMPKDILRIDRKKKGNLDTWFTNLSLPFNINAQHSSVIKSVICAGLYPNVAATIEGIEKGALSGRGTSGTRSNFLFDGRREVHIHPSSINHSLNSFQYPFLVYLEKVETTKIYLRDSSMVSPYSILLFGSHMVIQHQSGSVVIDGWLRLTAPAQTAVLFKELRTTLDAVLKELIRKPEVTTLVNNQVVKSIVHLLLEEEKAQQSSVSV</sequence>